<protein>
    <submittedName>
        <fullName evidence="1">Uncharacterized protein</fullName>
    </submittedName>
</protein>
<dbReference type="AlphaFoldDB" id="A0A4U0RNI6"/>
<evidence type="ECO:0000313" key="1">
    <source>
        <dbReference type="EMBL" id="TJZ97443.1"/>
    </source>
</evidence>
<dbReference type="OrthoDB" id="3865055at2"/>
<dbReference type="Proteomes" id="UP000305778">
    <property type="component" value="Unassembled WGS sequence"/>
</dbReference>
<sequence length="183" mass="20550">MREVADAGWSADEVIAWLDNGDAPQAVRRPSGFLARRLEHATTLWPDAAGRARAVEAARDSQRAEHARHVEWEGDWQMPRSAAVLAEVRASFSRSVPAQQEEPGMGDVVRTDDGLPVLEEFTREQIIDLRRDAEKDPSVIEFTINTAGEVYARRLYSNRLVDQAVNRPVRSGLMVMDRRWGSA</sequence>
<proteinExistence type="predicted"/>
<organism evidence="1 2">
    <name type="scientific">Actinacidiphila oryziradicis</name>
    <dbReference type="NCBI Taxonomy" id="2571141"/>
    <lineage>
        <taxon>Bacteria</taxon>
        <taxon>Bacillati</taxon>
        <taxon>Actinomycetota</taxon>
        <taxon>Actinomycetes</taxon>
        <taxon>Kitasatosporales</taxon>
        <taxon>Streptomycetaceae</taxon>
        <taxon>Actinacidiphila</taxon>
    </lineage>
</organism>
<dbReference type="EMBL" id="SUMC01000144">
    <property type="protein sequence ID" value="TJZ97443.1"/>
    <property type="molecule type" value="Genomic_DNA"/>
</dbReference>
<keyword evidence="2" id="KW-1185">Reference proteome</keyword>
<comment type="caution">
    <text evidence="1">The sequence shown here is derived from an EMBL/GenBank/DDBJ whole genome shotgun (WGS) entry which is preliminary data.</text>
</comment>
<dbReference type="RefSeq" id="WP_136730568.1">
    <property type="nucleotide sequence ID" value="NZ_SUMC01000144.1"/>
</dbReference>
<gene>
    <name evidence="1" type="ORF">FCI23_49640</name>
</gene>
<evidence type="ECO:0000313" key="2">
    <source>
        <dbReference type="Proteomes" id="UP000305778"/>
    </source>
</evidence>
<name>A0A4U0RNI6_9ACTN</name>
<reference evidence="1 2" key="1">
    <citation type="submission" date="2019-04" db="EMBL/GenBank/DDBJ databases">
        <title>Streptomyces oryziradicis sp. nov., a novel actinomycete isolated from rhizosphere soil of rice (Oryza sativa L.).</title>
        <authorList>
            <person name="Li C."/>
        </authorList>
    </citation>
    <scope>NUCLEOTIDE SEQUENCE [LARGE SCALE GENOMIC DNA]</scope>
    <source>
        <strain evidence="1 2">NEAU-C40</strain>
    </source>
</reference>
<accession>A0A4U0RNI6</accession>